<protein>
    <submittedName>
        <fullName evidence="3">Activator of HSP90 ATPase</fullName>
    </submittedName>
</protein>
<evidence type="ECO:0000313" key="4">
    <source>
        <dbReference type="Proteomes" id="UP001224122"/>
    </source>
</evidence>
<dbReference type="InterPro" id="IPR023393">
    <property type="entry name" value="START-like_dom_sf"/>
</dbReference>
<organism evidence="3 4">
    <name type="scientific">Neobacillus ginsengisoli</name>
    <dbReference type="NCBI Taxonomy" id="904295"/>
    <lineage>
        <taxon>Bacteria</taxon>
        <taxon>Bacillati</taxon>
        <taxon>Bacillota</taxon>
        <taxon>Bacilli</taxon>
        <taxon>Bacillales</taxon>
        <taxon>Bacillaceae</taxon>
        <taxon>Neobacillus</taxon>
    </lineage>
</organism>
<dbReference type="InterPro" id="IPR013538">
    <property type="entry name" value="ASHA1/2-like_C"/>
</dbReference>
<comment type="similarity">
    <text evidence="1">Belongs to the AHA1 family.</text>
</comment>
<feature type="domain" description="Activator of Hsp90 ATPase homologue 1/2-like C-terminal" evidence="2">
    <location>
        <begin position="13"/>
        <end position="127"/>
    </location>
</feature>
<dbReference type="SUPFAM" id="SSF55961">
    <property type="entry name" value="Bet v1-like"/>
    <property type="match status" value="1"/>
</dbReference>
<dbReference type="Pfam" id="PF08327">
    <property type="entry name" value="AHSA1"/>
    <property type="match status" value="1"/>
</dbReference>
<evidence type="ECO:0000259" key="2">
    <source>
        <dbReference type="Pfam" id="PF08327"/>
    </source>
</evidence>
<dbReference type="CDD" id="cd08892">
    <property type="entry name" value="SRPBCC_Aha1"/>
    <property type="match status" value="1"/>
</dbReference>
<name>A0ABT9XY86_9BACI</name>
<dbReference type="EMBL" id="JAUSTW010000006">
    <property type="protein sequence ID" value="MDQ0200469.1"/>
    <property type="molecule type" value="Genomic_DNA"/>
</dbReference>
<dbReference type="Gene3D" id="3.30.530.20">
    <property type="match status" value="1"/>
</dbReference>
<comment type="caution">
    <text evidence="3">The sequence shown here is derived from an EMBL/GenBank/DDBJ whole genome shotgun (WGS) entry which is preliminary data.</text>
</comment>
<keyword evidence="4" id="KW-1185">Reference proteome</keyword>
<accession>A0ABT9XY86</accession>
<dbReference type="RefSeq" id="WP_307410353.1">
    <property type="nucleotide sequence ID" value="NZ_JAUSTW010000006.1"/>
</dbReference>
<reference evidence="3 4" key="1">
    <citation type="submission" date="2023-07" db="EMBL/GenBank/DDBJ databases">
        <title>Genomic Encyclopedia of Type Strains, Phase IV (KMG-IV): sequencing the most valuable type-strain genomes for metagenomic binning, comparative biology and taxonomic classification.</title>
        <authorList>
            <person name="Goeker M."/>
        </authorList>
    </citation>
    <scope>NUCLEOTIDE SEQUENCE [LARGE SCALE GENOMIC DNA]</scope>
    <source>
        <strain evidence="3 4">DSM 27594</strain>
    </source>
</reference>
<evidence type="ECO:0000313" key="3">
    <source>
        <dbReference type="EMBL" id="MDQ0200469.1"/>
    </source>
</evidence>
<sequence>MSTTIHQEVEFSATADRIYAALTDGKQFGELTGAPTEISPEAGGTFSCFGGMILGRNIELVPNQRIVQAWRVANWPEGVYSIAKFELKEQGSKTLLVFSQIGFPEEEGKHLEAGWHENYWNPLEKYAG</sequence>
<dbReference type="Proteomes" id="UP001224122">
    <property type="component" value="Unassembled WGS sequence"/>
</dbReference>
<proteinExistence type="inferred from homology"/>
<gene>
    <name evidence="3" type="ORF">J2S10_003658</name>
</gene>
<evidence type="ECO:0000256" key="1">
    <source>
        <dbReference type="ARBA" id="ARBA00006817"/>
    </source>
</evidence>